<accession>A0ABP8YM02</accession>
<gene>
    <name evidence="1" type="ORF">GCM10023350_13640</name>
</gene>
<comment type="caution">
    <text evidence="1">The sequence shown here is derived from an EMBL/GenBank/DDBJ whole genome shotgun (WGS) entry which is preliminary data.</text>
</comment>
<sequence length="173" mass="18608">MTWTSFHRRGEILRDVIASANRRRDGRLPVDLPGVAETFGDELTLLGALQLRWHTRLAGQIERELMAEPLELEDAVVAAWHTAADELPGVRAILDRERTAPSTPAISDAMAKATAKEHLLLAMMAGRVSTPDDAAARVGAGIEDRARATYRPAPAATPAPHGLLGRLKAVIAA</sequence>
<evidence type="ECO:0000313" key="2">
    <source>
        <dbReference type="Proteomes" id="UP001499882"/>
    </source>
</evidence>
<keyword evidence="2" id="KW-1185">Reference proteome</keyword>
<evidence type="ECO:0008006" key="3">
    <source>
        <dbReference type="Google" id="ProtNLM"/>
    </source>
</evidence>
<evidence type="ECO:0000313" key="1">
    <source>
        <dbReference type="EMBL" id="GAA4731557.1"/>
    </source>
</evidence>
<dbReference type="Proteomes" id="UP001499882">
    <property type="component" value="Unassembled WGS sequence"/>
</dbReference>
<dbReference type="RefSeq" id="WP_345525969.1">
    <property type="nucleotide sequence ID" value="NZ_BAABKN010000009.1"/>
</dbReference>
<dbReference type="EMBL" id="BAABKN010000009">
    <property type="protein sequence ID" value="GAA4731557.1"/>
    <property type="molecule type" value="Genomic_DNA"/>
</dbReference>
<proteinExistence type="predicted"/>
<organism evidence="1 2">
    <name type="scientific">Nocardioides endophyticus</name>
    <dbReference type="NCBI Taxonomy" id="1353775"/>
    <lineage>
        <taxon>Bacteria</taxon>
        <taxon>Bacillati</taxon>
        <taxon>Actinomycetota</taxon>
        <taxon>Actinomycetes</taxon>
        <taxon>Propionibacteriales</taxon>
        <taxon>Nocardioidaceae</taxon>
        <taxon>Nocardioides</taxon>
    </lineage>
</organism>
<name>A0ABP8YM02_9ACTN</name>
<protein>
    <recommendedName>
        <fullName evidence="3">DUF222 domain-containing protein</fullName>
    </recommendedName>
</protein>
<reference evidence="2" key="1">
    <citation type="journal article" date="2019" name="Int. J. Syst. Evol. Microbiol.">
        <title>The Global Catalogue of Microorganisms (GCM) 10K type strain sequencing project: providing services to taxonomists for standard genome sequencing and annotation.</title>
        <authorList>
            <consortium name="The Broad Institute Genomics Platform"/>
            <consortium name="The Broad Institute Genome Sequencing Center for Infectious Disease"/>
            <person name="Wu L."/>
            <person name="Ma J."/>
        </authorList>
    </citation>
    <scope>NUCLEOTIDE SEQUENCE [LARGE SCALE GENOMIC DNA]</scope>
    <source>
        <strain evidence="2">JCM 18532</strain>
    </source>
</reference>